<accession>A0A1H2SKM1</accession>
<reference evidence="2" key="1">
    <citation type="submission" date="2016-10" db="EMBL/GenBank/DDBJ databases">
        <authorList>
            <person name="Varghese N."/>
            <person name="Submissions S."/>
        </authorList>
    </citation>
    <scope>NUCLEOTIDE SEQUENCE [LARGE SCALE GENOMIC DNA]</scope>
    <source>
        <strain evidence="2">DSM 217</strain>
    </source>
</reference>
<dbReference type="Proteomes" id="UP000198816">
    <property type="component" value="Unassembled WGS sequence"/>
</dbReference>
<dbReference type="AlphaFoldDB" id="A0A1H2SKM1"/>
<protein>
    <submittedName>
        <fullName evidence="1">Uncharacterized protein</fullName>
    </submittedName>
</protein>
<proteinExistence type="predicted"/>
<keyword evidence="2" id="KW-1185">Reference proteome</keyword>
<evidence type="ECO:0000313" key="2">
    <source>
        <dbReference type="Proteomes" id="UP000198816"/>
    </source>
</evidence>
<organism evidence="1 2">
    <name type="scientific">Thiocapsa roseopersicina</name>
    <dbReference type="NCBI Taxonomy" id="1058"/>
    <lineage>
        <taxon>Bacteria</taxon>
        <taxon>Pseudomonadati</taxon>
        <taxon>Pseudomonadota</taxon>
        <taxon>Gammaproteobacteria</taxon>
        <taxon>Chromatiales</taxon>
        <taxon>Chromatiaceae</taxon>
        <taxon>Thiocapsa</taxon>
    </lineage>
</organism>
<evidence type="ECO:0000313" key="1">
    <source>
        <dbReference type="EMBL" id="SDW32005.1"/>
    </source>
</evidence>
<dbReference type="STRING" id="1058.SAMN05421783_10319"/>
<name>A0A1H2SKM1_THIRO</name>
<dbReference type="RefSeq" id="WP_175534495.1">
    <property type="nucleotide sequence ID" value="NZ_FNNZ01000003.1"/>
</dbReference>
<sequence>MTAKNREPYQQAYYPPVPTGFTRYMRTSLVWQFYRFIVINLKILKLMMKAHTH</sequence>
<gene>
    <name evidence="1" type="ORF">SAMN05421783_10319</name>
</gene>
<dbReference type="EMBL" id="FNNZ01000003">
    <property type="protein sequence ID" value="SDW32005.1"/>
    <property type="molecule type" value="Genomic_DNA"/>
</dbReference>